<reference evidence="3 4" key="1">
    <citation type="submission" date="2019-12" db="EMBL/GenBank/DDBJ databases">
        <title>Corynebacterium sp. nov., isolated from feces of the Anser Albifrons in China.</title>
        <authorList>
            <person name="Liu Q."/>
        </authorList>
    </citation>
    <scope>NUCLEOTIDE SEQUENCE [LARGE SCALE GENOMIC DNA]</scope>
    <source>
        <strain evidence="3 4">23H37-10</strain>
    </source>
</reference>
<comment type="similarity">
    <text evidence="1">Belongs to the class-IV pyridoxal-phosphate-dependent aminotransferase family.</text>
</comment>
<dbReference type="EMBL" id="CP046883">
    <property type="protein sequence ID" value="QNH95586.1"/>
    <property type="molecule type" value="Genomic_DNA"/>
</dbReference>
<dbReference type="NCBIfam" id="NF005886">
    <property type="entry name" value="PRK07849.1-1"/>
    <property type="match status" value="1"/>
</dbReference>
<dbReference type="EC" id="4.1.3.38" evidence="3"/>
<dbReference type="Pfam" id="PF01063">
    <property type="entry name" value="Aminotran_4"/>
    <property type="match status" value="1"/>
</dbReference>
<feature type="region of interest" description="Disordered" evidence="2">
    <location>
        <begin position="1"/>
        <end position="21"/>
    </location>
</feature>
<dbReference type="PANTHER" id="PTHR42743:SF11">
    <property type="entry name" value="AMINODEOXYCHORISMATE LYASE"/>
    <property type="match status" value="1"/>
</dbReference>
<dbReference type="InterPro" id="IPR043131">
    <property type="entry name" value="BCAT-like_N"/>
</dbReference>
<keyword evidence="3" id="KW-0456">Lyase</keyword>
<dbReference type="RefSeq" id="WP_186277043.1">
    <property type="nucleotide sequence ID" value="NZ_CP046883.1"/>
</dbReference>
<dbReference type="KEGG" id="cans:GP473_01775"/>
<feature type="compositionally biased region" description="Polar residues" evidence="2">
    <location>
        <begin position="1"/>
        <end position="12"/>
    </location>
</feature>
<dbReference type="GO" id="GO:0008696">
    <property type="term" value="F:4-amino-4-deoxychorismate lyase activity"/>
    <property type="evidence" value="ECO:0007669"/>
    <property type="project" value="UniProtKB-EC"/>
</dbReference>
<dbReference type="Gene3D" id="3.30.470.10">
    <property type="match status" value="1"/>
</dbReference>
<proteinExistence type="inferred from homology"/>
<evidence type="ECO:0000313" key="3">
    <source>
        <dbReference type="EMBL" id="QNH95586.1"/>
    </source>
</evidence>
<gene>
    <name evidence="3" type="ORF">GP473_01775</name>
</gene>
<dbReference type="InterPro" id="IPR036038">
    <property type="entry name" value="Aminotransferase-like"/>
</dbReference>
<sequence length="315" mass="33841">MNSSDSRQLTTPAPSPHDYVGTPALATPAQVIVDVLGAPEPQLCDPAEPMIFADDLAAVRGDGVFETLMLRNGEVHNLQRHATRFVTSAAMLDLGEPDLDRWLAATELAAEAFGASVGAPEAALRWVYSRGRESTGQATGWVTVAPIAADVLTARQSGVKVMTAERGFRIDLSERSPWALIGAKTLSYAANMAALRYAKAHGLQDVIFVSDEGHVLEGPTSSVVVLRDNTLVTPPIEAGVLPGTTQAALFRVAEEQGWETAYEVLSVQDLIESDGVWLVSSVRVQARVTELDGHEMPRAECADEIEQMMWEAVAH</sequence>
<evidence type="ECO:0000256" key="2">
    <source>
        <dbReference type="SAM" id="MobiDB-lite"/>
    </source>
</evidence>
<evidence type="ECO:0000256" key="1">
    <source>
        <dbReference type="ARBA" id="ARBA00009320"/>
    </source>
</evidence>
<dbReference type="Gene3D" id="3.20.10.10">
    <property type="entry name" value="D-amino Acid Aminotransferase, subunit A, domain 2"/>
    <property type="match status" value="1"/>
</dbReference>
<dbReference type="AlphaFoldDB" id="A0A7G7YM66"/>
<dbReference type="NCBIfam" id="NF005887">
    <property type="entry name" value="PRK07849.1-2"/>
    <property type="match status" value="1"/>
</dbReference>
<dbReference type="PANTHER" id="PTHR42743">
    <property type="entry name" value="AMINO-ACID AMINOTRANSFERASE"/>
    <property type="match status" value="1"/>
</dbReference>
<dbReference type="GO" id="GO:0046394">
    <property type="term" value="P:carboxylic acid biosynthetic process"/>
    <property type="evidence" value="ECO:0007669"/>
    <property type="project" value="UniProtKB-ARBA"/>
</dbReference>
<keyword evidence="4" id="KW-1185">Reference proteome</keyword>
<name>A0A7G7YM66_9CORY</name>
<dbReference type="Proteomes" id="UP000515275">
    <property type="component" value="Chromosome"/>
</dbReference>
<dbReference type="InterPro" id="IPR001544">
    <property type="entry name" value="Aminotrans_IV"/>
</dbReference>
<protein>
    <submittedName>
        <fullName evidence="3">Aminodeoxychorismate lyase</fullName>
        <ecNumber evidence="3">4.1.3.38</ecNumber>
    </submittedName>
</protein>
<evidence type="ECO:0000313" key="4">
    <source>
        <dbReference type="Proteomes" id="UP000515275"/>
    </source>
</evidence>
<accession>A0A7G7YM66</accession>
<organism evidence="3 4">
    <name type="scientific">Corynebacterium anserum</name>
    <dbReference type="NCBI Taxonomy" id="2684406"/>
    <lineage>
        <taxon>Bacteria</taxon>
        <taxon>Bacillati</taxon>
        <taxon>Actinomycetota</taxon>
        <taxon>Actinomycetes</taxon>
        <taxon>Mycobacteriales</taxon>
        <taxon>Corynebacteriaceae</taxon>
        <taxon>Corynebacterium</taxon>
    </lineage>
</organism>
<dbReference type="InterPro" id="IPR050571">
    <property type="entry name" value="Class-IV_PLP-Dep_Aminotrnsfr"/>
</dbReference>
<dbReference type="InterPro" id="IPR043132">
    <property type="entry name" value="BCAT-like_C"/>
</dbReference>
<dbReference type="GO" id="GO:0005829">
    <property type="term" value="C:cytosol"/>
    <property type="evidence" value="ECO:0007669"/>
    <property type="project" value="TreeGrafter"/>
</dbReference>
<dbReference type="SUPFAM" id="SSF56752">
    <property type="entry name" value="D-aminoacid aminotransferase-like PLP-dependent enzymes"/>
    <property type="match status" value="1"/>
</dbReference>